<sequence length="1240" mass="135698">MSRVSQARQSAPQPDVPVLRSLGPTYEKNLHGRHAEVLLKVLADGSTSGAKNIALAGHYGSGKSSVILGVQAGLDERKINWVNLSLSSLGIDDTKRARIQSDGTLAPLTNLIQKEIVKQLLYRKAPADMPGSRYFRIDSFRPWPAAIWGAAVAVGFFVIAVLLGLVNRVKKMGPQDLVTSHDWVPWVIVVGFGVFLGVIWFLGARAVQSRVRVESVSAGGAAVKLSAKENSYFDEYLDEIVYFFQRTKTQVAIFEDLDRFRDPHIFETLRELNTVLNNSEQIKSRPVRFVYAVRDSIFEQLKVNAAPDGDADADTDAAARRASALESAPSANRTKFFDLVVPMVPFITHRSARDLLAAEFAESDEQPSTALVDLVGAHLTDMRLIRNIRNEFEIYRASVLGEKGLKGLTADRLFAMMVYKNLHLEDFEAIRLGTSKIDEAHRAFRDMVTYQTGHLAAVSKEALDRIASNARWDQAAKAAGERLQEVLPIVYRATRVGGEPVLQYQSEHYALSDLTSGDFWRSLHETRQGAHLSRPGYGGVTLSFDDVIALVGDGAAALDDAVEADVVRLQRASQDALETKDFVAKATMAQLMARTDLVMPTDSGVERNLDAIVTDLVSPLAHDLLAKGHIDENFTLYCSDYHGIAISVSAMNFILHCVQADRADHRFRFDEAASIDAVEKEMGARFLDGESVFNLEVFDHYLPTRPELLDKALDKLVMRAGTDSSFIDAYLTDGASRELFVSQLVPRWKGAFVHLVENASIDLAAAVALVDAAVRSADRDVDYDTSRRVAEFLSEHYAQMQAFVGTVETSKAADVAALVRRLRAEISDLAVLGDAQRKAVVTDGLYPVTRANLSAALGEGTPLALDVVKVTNTAVYQHILKKLDSYLNAREKDEVTVDAPEKFAAVLNDVAAAAESAVVLDDVAAVVKSAVLPVAKGASELCEVADLEELDDTAWTAVVSASRFAPTVWNVSRFVGKFGVSEELVKTLSILDLTEVEKVEEESRYDLGYALAHAEDLAPTARVRLVKQLELPGGLNPERLTDAGLKLLPALLAAELVPDAAETYARVGGCPFAFREDYFAASKGLASYVCELPLSSDDLPKMMRSPHVAPAVKRAIADDAEYVHGRLSRPGAIAICEWAAKGNTVSVELLVKLSEAGAPAEHILSLLVPHLPDIELPVLDQILLALGDEYEPLTRVGYHRPRLKGREGTEELLKELQRRDRVSSFSQARFGGGIRANMRH</sequence>
<dbReference type="InterPro" id="IPR048428">
    <property type="entry name" value="YobI-NTPase"/>
</dbReference>
<dbReference type="Pfam" id="PF20693">
    <property type="entry name" value="YobI-ATPase"/>
    <property type="match status" value="1"/>
</dbReference>
<evidence type="ECO:0000313" key="4">
    <source>
        <dbReference type="EMBL" id="GII22594.1"/>
    </source>
</evidence>
<keyword evidence="2" id="KW-1133">Transmembrane helix</keyword>
<evidence type="ECO:0000259" key="3">
    <source>
        <dbReference type="Pfam" id="PF20693"/>
    </source>
</evidence>
<accession>A0A8J3X0R7</accession>
<dbReference type="RefSeq" id="WP_168114581.1">
    <property type="nucleotide sequence ID" value="NZ_BOON01000018.1"/>
</dbReference>
<evidence type="ECO:0000313" key="5">
    <source>
        <dbReference type="Proteomes" id="UP000599074"/>
    </source>
</evidence>
<comment type="caution">
    <text evidence="4">The sequence shown here is derived from an EMBL/GenBank/DDBJ whole genome shotgun (WGS) entry which is preliminary data.</text>
</comment>
<feature type="domain" description="YobI-like P-loop NTPase" evidence="3">
    <location>
        <begin position="46"/>
        <end position="437"/>
    </location>
</feature>
<keyword evidence="2" id="KW-0812">Transmembrane</keyword>
<feature type="compositionally biased region" description="Polar residues" evidence="1">
    <location>
        <begin position="1"/>
        <end position="12"/>
    </location>
</feature>
<name>A0A8J3X0R7_9ACTN</name>
<protein>
    <recommendedName>
        <fullName evidence="3">YobI-like P-loop NTPase domain-containing protein</fullName>
    </recommendedName>
</protein>
<organism evidence="4 5">
    <name type="scientific">Planosporangium mesophilum</name>
    <dbReference type="NCBI Taxonomy" id="689768"/>
    <lineage>
        <taxon>Bacteria</taxon>
        <taxon>Bacillati</taxon>
        <taxon>Actinomycetota</taxon>
        <taxon>Actinomycetes</taxon>
        <taxon>Micromonosporales</taxon>
        <taxon>Micromonosporaceae</taxon>
        <taxon>Planosporangium</taxon>
    </lineage>
</organism>
<feature type="transmembrane region" description="Helical" evidence="2">
    <location>
        <begin position="143"/>
        <end position="163"/>
    </location>
</feature>
<evidence type="ECO:0000256" key="1">
    <source>
        <dbReference type="SAM" id="MobiDB-lite"/>
    </source>
</evidence>
<dbReference type="Proteomes" id="UP000599074">
    <property type="component" value="Unassembled WGS sequence"/>
</dbReference>
<dbReference type="AlphaFoldDB" id="A0A8J3X0R7"/>
<reference evidence="4" key="1">
    <citation type="submission" date="2021-01" db="EMBL/GenBank/DDBJ databases">
        <title>Whole genome shotgun sequence of Planosporangium mesophilum NBRC 109066.</title>
        <authorList>
            <person name="Komaki H."/>
            <person name="Tamura T."/>
        </authorList>
    </citation>
    <scope>NUCLEOTIDE SEQUENCE</scope>
    <source>
        <strain evidence="4">NBRC 109066</strain>
    </source>
</reference>
<keyword evidence="5" id="KW-1185">Reference proteome</keyword>
<proteinExistence type="predicted"/>
<feature type="region of interest" description="Disordered" evidence="1">
    <location>
        <begin position="1"/>
        <end position="20"/>
    </location>
</feature>
<gene>
    <name evidence="4" type="ORF">Pme01_21910</name>
</gene>
<dbReference type="EMBL" id="BOON01000018">
    <property type="protein sequence ID" value="GII22594.1"/>
    <property type="molecule type" value="Genomic_DNA"/>
</dbReference>
<feature type="transmembrane region" description="Helical" evidence="2">
    <location>
        <begin position="183"/>
        <end position="202"/>
    </location>
</feature>
<keyword evidence="2" id="KW-0472">Membrane</keyword>
<evidence type="ECO:0000256" key="2">
    <source>
        <dbReference type="SAM" id="Phobius"/>
    </source>
</evidence>